<evidence type="ECO:0000256" key="3">
    <source>
        <dbReference type="ARBA" id="ARBA00022643"/>
    </source>
</evidence>
<keyword evidence="7" id="KW-1185">Reference proteome</keyword>
<dbReference type="EMBL" id="VIFY01000172">
    <property type="protein sequence ID" value="TQB69096.1"/>
    <property type="molecule type" value="Genomic_DNA"/>
</dbReference>
<dbReference type="Pfam" id="PF00724">
    <property type="entry name" value="Oxidored_FMN"/>
    <property type="match status" value="1"/>
</dbReference>
<dbReference type="AlphaFoldDB" id="A0A507QKP8"/>
<evidence type="ECO:0000256" key="2">
    <source>
        <dbReference type="ARBA" id="ARBA00022630"/>
    </source>
</evidence>
<keyword evidence="3" id="KW-0288">FMN</keyword>
<keyword evidence="4" id="KW-0560">Oxidoreductase</keyword>
<sequence length="410" mass="44845">MSPSLSDAVKLPNGLVLPNRLVKAAMAETLSTKNQQPNPSLIAAYDKWGQGNWGALLTGNVQVDINHLGTPDDTALPREYRGKEVDADLLIPWKKYAEAAQKHGAPAIVQLNHPGRQSMRGAGRRGLFAPSIAPSAVPVNLGNGWLERLVRPFIFPAPREMTQADIDRVVSLFMDAAKVMADAGFGLRFMERMDQFLNPKTNLRTDAYGGSPEKRAKFVLDIIQAIRDVVPPTFCVGIKLNSADHQSGNFEDVMMQIALIVEAGIDFLEISGGTYENPTMTIGVKSARTKAREAFFLEFASEVRSRFPNVLLMVTGGFRTRKGMNAALEDNACDLIGIGRPAAICPDLPHLLLDENVSDDKASLILGTPHKPLLMRILPIRFLGAGLETMYYAAQIRRLARGLLPIAPRL</sequence>
<reference evidence="6 7" key="1">
    <citation type="submission" date="2019-06" db="EMBL/GenBank/DDBJ databases">
        <title>Wine fermentation using esterase from Monascus purpureus.</title>
        <authorList>
            <person name="Geng C."/>
            <person name="Zhang Y."/>
        </authorList>
    </citation>
    <scope>NUCLEOTIDE SEQUENCE [LARGE SCALE GENOMIC DNA]</scope>
    <source>
        <strain evidence="6">HQ1</strain>
    </source>
</reference>
<comment type="caution">
    <text evidence="6">The sequence shown here is derived from an EMBL/GenBank/DDBJ whole genome shotgun (WGS) entry which is preliminary data.</text>
</comment>
<dbReference type="InterPro" id="IPR001155">
    <property type="entry name" value="OxRdtase_FMN_N"/>
</dbReference>
<dbReference type="Gene3D" id="3.20.20.70">
    <property type="entry name" value="Aldolase class I"/>
    <property type="match status" value="1"/>
</dbReference>
<dbReference type="InterPro" id="IPR013785">
    <property type="entry name" value="Aldolase_TIM"/>
</dbReference>
<feature type="domain" description="NADH:flavin oxidoreductase/NADH oxidase N-terminal" evidence="5">
    <location>
        <begin position="16"/>
        <end position="350"/>
    </location>
</feature>
<evidence type="ECO:0000313" key="7">
    <source>
        <dbReference type="Proteomes" id="UP000319663"/>
    </source>
</evidence>
<gene>
    <name evidence="6" type="ORF">MPDQ_002354</name>
</gene>
<dbReference type="InterPro" id="IPR051799">
    <property type="entry name" value="NADH_flavin_oxidoreductase"/>
</dbReference>
<evidence type="ECO:0000259" key="5">
    <source>
        <dbReference type="Pfam" id="PF00724"/>
    </source>
</evidence>
<evidence type="ECO:0000256" key="4">
    <source>
        <dbReference type="ARBA" id="ARBA00023002"/>
    </source>
</evidence>
<keyword evidence="2" id="KW-0285">Flavoprotein</keyword>
<dbReference type="STRING" id="5098.A0A507QKP8"/>
<dbReference type="Proteomes" id="UP000319663">
    <property type="component" value="Unassembled WGS sequence"/>
</dbReference>
<name>A0A507QKP8_MONPU</name>
<comment type="similarity">
    <text evidence="1">Belongs to the NADH:flavin oxidoreductase/NADH oxidase family.</text>
</comment>
<evidence type="ECO:0000256" key="1">
    <source>
        <dbReference type="ARBA" id="ARBA00005979"/>
    </source>
</evidence>
<dbReference type="GO" id="GO:0010181">
    <property type="term" value="F:FMN binding"/>
    <property type="evidence" value="ECO:0007669"/>
    <property type="project" value="InterPro"/>
</dbReference>
<dbReference type="PANTHER" id="PTHR43656">
    <property type="entry name" value="BINDING OXIDOREDUCTASE, PUTATIVE (AFU_ORTHOLOGUE AFUA_2G08260)-RELATED"/>
    <property type="match status" value="1"/>
</dbReference>
<protein>
    <recommendedName>
        <fullName evidence="5">NADH:flavin oxidoreductase/NADH oxidase N-terminal domain-containing protein</fullName>
    </recommendedName>
</protein>
<organism evidence="6 7">
    <name type="scientific">Monascus purpureus</name>
    <name type="common">Red mold</name>
    <name type="synonym">Monascus anka</name>
    <dbReference type="NCBI Taxonomy" id="5098"/>
    <lineage>
        <taxon>Eukaryota</taxon>
        <taxon>Fungi</taxon>
        <taxon>Dikarya</taxon>
        <taxon>Ascomycota</taxon>
        <taxon>Pezizomycotina</taxon>
        <taxon>Eurotiomycetes</taxon>
        <taxon>Eurotiomycetidae</taxon>
        <taxon>Eurotiales</taxon>
        <taxon>Aspergillaceae</taxon>
        <taxon>Monascus</taxon>
    </lineage>
</organism>
<evidence type="ECO:0000313" key="6">
    <source>
        <dbReference type="EMBL" id="TQB69096.1"/>
    </source>
</evidence>
<dbReference type="PANTHER" id="PTHR43656:SF2">
    <property type="entry name" value="BINDING OXIDOREDUCTASE, PUTATIVE (AFU_ORTHOLOGUE AFUA_2G08260)-RELATED"/>
    <property type="match status" value="1"/>
</dbReference>
<dbReference type="GO" id="GO:0016491">
    <property type="term" value="F:oxidoreductase activity"/>
    <property type="evidence" value="ECO:0007669"/>
    <property type="project" value="UniProtKB-KW"/>
</dbReference>
<accession>A0A507QKP8</accession>
<dbReference type="SUPFAM" id="SSF51395">
    <property type="entry name" value="FMN-linked oxidoreductases"/>
    <property type="match status" value="1"/>
</dbReference>
<proteinExistence type="inferred from homology"/>